<evidence type="ECO:0000256" key="2">
    <source>
        <dbReference type="ARBA" id="ARBA00012438"/>
    </source>
</evidence>
<dbReference type="Gene3D" id="3.40.50.2300">
    <property type="match status" value="2"/>
</dbReference>
<dbReference type="PROSITE" id="PS50109">
    <property type="entry name" value="HIS_KIN"/>
    <property type="match status" value="1"/>
</dbReference>
<dbReference type="Proteomes" id="UP000321523">
    <property type="component" value="Unassembled WGS sequence"/>
</dbReference>
<evidence type="ECO:0000256" key="1">
    <source>
        <dbReference type="ARBA" id="ARBA00000085"/>
    </source>
</evidence>
<dbReference type="InterPro" id="IPR004358">
    <property type="entry name" value="Sig_transdc_His_kin-like_C"/>
</dbReference>
<dbReference type="NCBIfam" id="TIGR00229">
    <property type="entry name" value="sensory_box"/>
    <property type="match status" value="1"/>
</dbReference>
<dbReference type="Pfam" id="PF02518">
    <property type="entry name" value="HATPase_c"/>
    <property type="match status" value="1"/>
</dbReference>
<dbReference type="Pfam" id="PF00512">
    <property type="entry name" value="HisKA"/>
    <property type="match status" value="1"/>
</dbReference>
<dbReference type="SUPFAM" id="SSF52172">
    <property type="entry name" value="CheY-like"/>
    <property type="match status" value="2"/>
</dbReference>
<evidence type="ECO:0000259" key="7">
    <source>
        <dbReference type="PROSITE" id="PS50110"/>
    </source>
</evidence>
<evidence type="ECO:0000256" key="4">
    <source>
        <dbReference type="PROSITE-ProRule" id="PRU00169"/>
    </source>
</evidence>
<dbReference type="Gene3D" id="1.10.287.130">
    <property type="match status" value="1"/>
</dbReference>
<evidence type="ECO:0000313" key="11">
    <source>
        <dbReference type="Proteomes" id="UP000321523"/>
    </source>
</evidence>
<dbReference type="InterPro" id="IPR011006">
    <property type="entry name" value="CheY-like_superfamily"/>
</dbReference>
<dbReference type="InterPro" id="IPR000014">
    <property type="entry name" value="PAS"/>
</dbReference>
<evidence type="ECO:0000256" key="5">
    <source>
        <dbReference type="SAM" id="Coils"/>
    </source>
</evidence>
<organism evidence="10 11">
    <name type="scientific">Skermanella aerolata</name>
    <dbReference type="NCBI Taxonomy" id="393310"/>
    <lineage>
        <taxon>Bacteria</taxon>
        <taxon>Pseudomonadati</taxon>
        <taxon>Pseudomonadota</taxon>
        <taxon>Alphaproteobacteria</taxon>
        <taxon>Rhodospirillales</taxon>
        <taxon>Azospirillaceae</taxon>
        <taxon>Skermanella</taxon>
    </lineage>
</organism>
<dbReference type="SMART" id="SM00388">
    <property type="entry name" value="HisKA"/>
    <property type="match status" value="1"/>
</dbReference>
<feature type="modified residue" description="4-aspartylphosphate" evidence="4">
    <location>
        <position position="508"/>
    </location>
</feature>
<feature type="modified residue" description="4-aspartylphosphate" evidence="4">
    <location>
        <position position="649"/>
    </location>
</feature>
<dbReference type="AlphaFoldDB" id="A0A512E461"/>
<sequence>MLPRPESPDTALERLQRENVELRARLREAEETLEAIRQGDVDAVVVGGAEGHQVYTLENADRPYRMLIEQMQEGAVTLNADGLVLYCNHRFTAMLGYSQERVVGGAFHRFVPGEDRATVDWLISSSAEAGGRGEFTLVREDGATLPVHLSFAVLASDGERILCGIVTDLTGQRERNRELAETNARLQAEIAERESAEARLRQVQKMEAVGQLTGGLAHDFNNLLMIIAGNLQLLEARLTDERLAPLIGHALSAADRGARLTGQLLAFSRRQDLQSRSVCINSLLPALAPLVRQAIGAGIAMEIIEGEALWHCCTDPNQLENALLNLAINARDAMPGGGSLRFETANVTVDADAAAILPDARPGRYVAVSVIDTGEGMPPDIVERALEPFFTTKEIGKGSGLGLSMIYGFVRQSGGHLTLESAPGKGTRVSLHLPWAEPPPAEEHAEDRVPSRQAASGTVLVVEDDADVRQLVVSLVAALGYSVLDAADGATALEMLDRHAAVDLVFSDVAMPGGMSGIDLAHQIRRRCPDTAILLTSGFTARAQVHDPALATTFPILNKPYRHEDLAEALQLALEQRPGLAPSPPSAVLIGETGERQPRVLLVEDELLVAMAVQEMFDELGYEVVGPVARLDEAIAAARSESLDAALLDISLAGTLSYPVADVLVARGVPFVFASGYGLPPDRNDYSGIPTLVKPYRISQLEQVLAGLIRKTASD</sequence>
<dbReference type="CDD" id="cd00082">
    <property type="entry name" value="HisKA"/>
    <property type="match status" value="1"/>
</dbReference>
<dbReference type="InterPro" id="IPR035965">
    <property type="entry name" value="PAS-like_dom_sf"/>
</dbReference>
<dbReference type="Gene3D" id="3.30.450.20">
    <property type="entry name" value="PAS domain"/>
    <property type="match status" value="1"/>
</dbReference>
<dbReference type="PROSITE" id="PS50113">
    <property type="entry name" value="PAC"/>
    <property type="match status" value="1"/>
</dbReference>
<dbReference type="SMART" id="SM00387">
    <property type="entry name" value="HATPase_c"/>
    <property type="match status" value="1"/>
</dbReference>
<feature type="coiled-coil region" evidence="5">
    <location>
        <begin position="12"/>
        <end position="39"/>
    </location>
</feature>
<comment type="caution">
    <text evidence="10">The sequence shown here is derived from an EMBL/GenBank/DDBJ whole genome shotgun (WGS) entry which is preliminary data.</text>
</comment>
<dbReference type="Pfam" id="PF00072">
    <property type="entry name" value="Response_reg"/>
    <property type="match status" value="1"/>
</dbReference>
<dbReference type="InterPro" id="IPR003661">
    <property type="entry name" value="HisK_dim/P_dom"/>
</dbReference>
<keyword evidence="3 4" id="KW-0597">Phosphoprotein</keyword>
<dbReference type="Gene3D" id="3.30.565.10">
    <property type="entry name" value="Histidine kinase-like ATPase, C-terminal domain"/>
    <property type="match status" value="1"/>
</dbReference>
<protein>
    <recommendedName>
        <fullName evidence="2">histidine kinase</fullName>
        <ecNumber evidence="2">2.7.13.3</ecNumber>
    </recommendedName>
</protein>
<accession>A0A512E461</accession>
<dbReference type="EC" id="2.7.13.3" evidence="2"/>
<dbReference type="PANTHER" id="PTHR43065">
    <property type="entry name" value="SENSOR HISTIDINE KINASE"/>
    <property type="match status" value="1"/>
</dbReference>
<keyword evidence="11" id="KW-1185">Reference proteome</keyword>
<dbReference type="PRINTS" id="PR00344">
    <property type="entry name" value="BCTRLSENSOR"/>
</dbReference>
<dbReference type="InterPro" id="IPR000700">
    <property type="entry name" value="PAS-assoc_C"/>
</dbReference>
<dbReference type="PROSITE" id="PS50110">
    <property type="entry name" value="RESPONSE_REGULATORY"/>
    <property type="match status" value="2"/>
</dbReference>
<dbReference type="InterPro" id="IPR036097">
    <property type="entry name" value="HisK_dim/P_sf"/>
</dbReference>
<feature type="domain" description="PAS" evidence="8">
    <location>
        <begin position="60"/>
        <end position="130"/>
    </location>
</feature>
<dbReference type="InterPro" id="IPR005467">
    <property type="entry name" value="His_kinase_dom"/>
</dbReference>
<dbReference type="SUPFAM" id="SSF47384">
    <property type="entry name" value="Homodimeric domain of signal transducing histidine kinase"/>
    <property type="match status" value="1"/>
</dbReference>
<dbReference type="GO" id="GO:0000155">
    <property type="term" value="F:phosphorelay sensor kinase activity"/>
    <property type="evidence" value="ECO:0007669"/>
    <property type="project" value="InterPro"/>
</dbReference>
<evidence type="ECO:0000256" key="3">
    <source>
        <dbReference type="ARBA" id="ARBA00022553"/>
    </source>
</evidence>
<gene>
    <name evidence="10" type="ORF">SAE02_76460</name>
</gene>
<feature type="coiled-coil region" evidence="5">
    <location>
        <begin position="169"/>
        <end position="206"/>
    </location>
</feature>
<dbReference type="PANTHER" id="PTHR43065:SF49">
    <property type="entry name" value="HISTIDINE KINASE"/>
    <property type="match status" value="1"/>
</dbReference>
<evidence type="ECO:0000259" key="8">
    <source>
        <dbReference type="PROSITE" id="PS50112"/>
    </source>
</evidence>
<dbReference type="Pfam" id="PF13426">
    <property type="entry name" value="PAS_9"/>
    <property type="match status" value="1"/>
</dbReference>
<feature type="domain" description="PAC" evidence="9">
    <location>
        <begin position="131"/>
        <end position="181"/>
    </location>
</feature>
<keyword evidence="5" id="KW-0175">Coiled coil</keyword>
<name>A0A512E461_9PROT</name>
<dbReference type="EMBL" id="BJYZ01000093">
    <property type="protein sequence ID" value="GEO43498.1"/>
    <property type="molecule type" value="Genomic_DNA"/>
</dbReference>
<feature type="domain" description="Histidine kinase" evidence="6">
    <location>
        <begin position="215"/>
        <end position="437"/>
    </location>
</feature>
<dbReference type="CDD" id="cd00130">
    <property type="entry name" value="PAS"/>
    <property type="match status" value="1"/>
</dbReference>
<dbReference type="PROSITE" id="PS50112">
    <property type="entry name" value="PAS"/>
    <property type="match status" value="1"/>
</dbReference>
<feature type="domain" description="Response regulatory" evidence="7">
    <location>
        <begin position="458"/>
        <end position="574"/>
    </location>
</feature>
<dbReference type="RefSeq" id="WP_169789489.1">
    <property type="nucleotide sequence ID" value="NZ_BJYZ01000093.1"/>
</dbReference>
<dbReference type="SUPFAM" id="SSF55874">
    <property type="entry name" value="ATPase domain of HSP90 chaperone/DNA topoisomerase II/histidine kinase"/>
    <property type="match status" value="1"/>
</dbReference>
<dbReference type="SUPFAM" id="SSF55785">
    <property type="entry name" value="PYP-like sensor domain (PAS domain)"/>
    <property type="match status" value="1"/>
</dbReference>
<evidence type="ECO:0000259" key="6">
    <source>
        <dbReference type="PROSITE" id="PS50109"/>
    </source>
</evidence>
<dbReference type="SMART" id="SM00091">
    <property type="entry name" value="PAS"/>
    <property type="match status" value="1"/>
</dbReference>
<comment type="catalytic activity">
    <reaction evidence="1">
        <text>ATP + protein L-histidine = ADP + protein N-phospho-L-histidine.</text>
        <dbReference type="EC" id="2.7.13.3"/>
    </reaction>
</comment>
<reference evidence="10 11" key="1">
    <citation type="submission" date="2019-07" db="EMBL/GenBank/DDBJ databases">
        <title>Whole genome shotgun sequence of Skermanella aerolata NBRC 106429.</title>
        <authorList>
            <person name="Hosoyama A."/>
            <person name="Uohara A."/>
            <person name="Ohji S."/>
            <person name="Ichikawa N."/>
        </authorList>
    </citation>
    <scope>NUCLEOTIDE SEQUENCE [LARGE SCALE GENOMIC DNA]</scope>
    <source>
        <strain evidence="10 11">NBRC 106429</strain>
    </source>
</reference>
<dbReference type="SMART" id="SM00448">
    <property type="entry name" value="REC"/>
    <property type="match status" value="2"/>
</dbReference>
<dbReference type="InterPro" id="IPR036890">
    <property type="entry name" value="HATPase_C_sf"/>
</dbReference>
<proteinExistence type="predicted"/>
<dbReference type="InterPro" id="IPR003594">
    <property type="entry name" value="HATPase_dom"/>
</dbReference>
<feature type="domain" description="Response regulatory" evidence="7">
    <location>
        <begin position="599"/>
        <end position="709"/>
    </location>
</feature>
<evidence type="ECO:0000313" key="10">
    <source>
        <dbReference type="EMBL" id="GEO43498.1"/>
    </source>
</evidence>
<evidence type="ECO:0000259" key="9">
    <source>
        <dbReference type="PROSITE" id="PS50113"/>
    </source>
</evidence>
<dbReference type="InterPro" id="IPR001789">
    <property type="entry name" value="Sig_transdc_resp-reg_receiver"/>
</dbReference>